<accession>A0AAW5T7Z0</accession>
<reference evidence="1" key="2">
    <citation type="journal article" date="2022" name="BMC Genomics">
        <title>Comparative genome analysis of mycobacteria focusing on tRNA and non-coding RNA.</title>
        <authorList>
            <person name="Behra P.R.K."/>
            <person name="Pettersson B.M.F."/>
            <person name="Ramesh M."/>
            <person name="Das S."/>
            <person name="Dasgupta S."/>
            <person name="Kirsebom L.A."/>
        </authorList>
    </citation>
    <scope>NUCLEOTIDE SEQUENCE</scope>
    <source>
        <strain evidence="1">DSM 44242</strain>
    </source>
</reference>
<evidence type="ECO:0000313" key="4">
    <source>
        <dbReference type="Proteomes" id="UP001558474"/>
    </source>
</evidence>
<evidence type="ECO:0000313" key="1">
    <source>
        <dbReference type="EMBL" id="MCV7390773.1"/>
    </source>
</evidence>
<name>A0AAW5T7Z0_9MYCO</name>
<protein>
    <recommendedName>
        <fullName evidence="5">ABM domain-containing protein</fullName>
    </recommendedName>
</protein>
<gene>
    <name evidence="2" type="ORF">ABFW12_25285</name>
    <name evidence="1" type="ORF">H5P34_22175</name>
</gene>
<keyword evidence="4" id="KW-1185">Reference proteome</keyword>
<dbReference type="RefSeq" id="WP_160117183.1">
    <property type="nucleotide sequence ID" value="NZ_JACKVC010000019.1"/>
</dbReference>
<dbReference type="EMBL" id="JACKVC010000019">
    <property type="protein sequence ID" value="MCV7390773.1"/>
    <property type="molecule type" value="Genomic_DNA"/>
</dbReference>
<evidence type="ECO:0000313" key="3">
    <source>
        <dbReference type="Proteomes" id="UP001141659"/>
    </source>
</evidence>
<dbReference type="Gene3D" id="3.30.70.100">
    <property type="match status" value="1"/>
</dbReference>
<organism evidence="1 3">
    <name type="scientific">Mycolicibacterium porcinum</name>
    <dbReference type="NCBI Taxonomy" id="39693"/>
    <lineage>
        <taxon>Bacteria</taxon>
        <taxon>Bacillati</taxon>
        <taxon>Actinomycetota</taxon>
        <taxon>Actinomycetes</taxon>
        <taxon>Mycobacteriales</taxon>
        <taxon>Mycobacteriaceae</taxon>
        <taxon>Mycolicibacterium</taxon>
    </lineage>
</organism>
<dbReference type="EMBL" id="JBDLOU010000070">
    <property type="protein sequence ID" value="MEX3741547.1"/>
    <property type="molecule type" value="Genomic_DNA"/>
</dbReference>
<reference evidence="1" key="1">
    <citation type="submission" date="2020-07" db="EMBL/GenBank/DDBJ databases">
        <authorList>
            <person name="Pettersson B.M.F."/>
            <person name="Behra P.R.K."/>
            <person name="Ramesh M."/>
            <person name="Das S."/>
            <person name="Dasgupta S."/>
            <person name="Kirsebom L.A."/>
        </authorList>
    </citation>
    <scope>NUCLEOTIDE SEQUENCE</scope>
    <source>
        <strain evidence="1">DSM 44242</strain>
    </source>
</reference>
<dbReference type="AlphaFoldDB" id="A0AAW5T7Z0"/>
<evidence type="ECO:0000313" key="2">
    <source>
        <dbReference type="EMBL" id="MEX3741547.1"/>
    </source>
</evidence>
<comment type="caution">
    <text evidence="1">The sequence shown here is derived from an EMBL/GenBank/DDBJ whole genome shotgun (WGS) entry which is preliminary data.</text>
</comment>
<reference evidence="2 4" key="3">
    <citation type="submission" date="2024-04" db="EMBL/GenBank/DDBJ databases">
        <title>Genomic Markers of Mycobacteria.</title>
        <authorList>
            <person name="Soliman M.S."/>
            <person name="Elkholy A."/>
            <person name="Soliman N.S."/>
            <person name="Abbas A."/>
            <person name="Khayrat S."/>
            <person name="Shawky S."/>
        </authorList>
    </citation>
    <scope>NUCLEOTIDE SEQUENCE [LARGE SCALE GENOMIC DNA]</scope>
    <source>
        <strain evidence="2 4">Egy-CU-AM5</strain>
    </source>
</reference>
<dbReference type="Proteomes" id="UP001558474">
    <property type="component" value="Unassembled WGS sequence"/>
</dbReference>
<dbReference type="Proteomes" id="UP001141659">
    <property type="component" value="Unassembled WGS sequence"/>
</dbReference>
<evidence type="ECO:0008006" key="5">
    <source>
        <dbReference type="Google" id="ProtNLM"/>
    </source>
</evidence>
<sequence length="46" mass="5216">MTNTEPVTLINVFEVPQDELDAFAADWHTRAIAHPGLYRVVEEFTA</sequence>
<proteinExistence type="predicted"/>